<gene>
    <name evidence="1" type="ORF">M23134_07737</name>
</gene>
<comment type="caution">
    <text evidence="1">The sequence shown here is derived from an EMBL/GenBank/DDBJ whole genome shotgun (WGS) entry which is preliminary data.</text>
</comment>
<keyword evidence="2" id="KW-1185">Reference proteome</keyword>
<organism evidence="1 2">
    <name type="scientific">Microscilla marina ATCC 23134</name>
    <dbReference type="NCBI Taxonomy" id="313606"/>
    <lineage>
        <taxon>Bacteria</taxon>
        <taxon>Pseudomonadati</taxon>
        <taxon>Bacteroidota</taxon>
        <taxon>Cytophagia</taxon>
        <taxon>Cytophagales</taxon>
        <taxon>Microscillaceae</taxon>
        <taxon>Microscilla</taxon>
    </lineage>
</organism>
<sequence length="60" mass="6756">MIASIAGSRIEATDTLASTNDQLIVRSNEYIVFKLFLKIGSHLDFFDENGCFCSITMIFF</sequence>
<dbReference type="Proteomes" id="UP000004095">
    <property type="component" value="Unassembled WGS sequence"/>
</dbReference>
<evidence type="ECO:0000313" key="1">
    <source>
        <dbReference type="EMBL" id="EAY24626.1"/>
    </source>
</evidence>
<protein>
    <submittedName>
        <fullName evidence="1">Uncharacterized protein</fullName>
    </submittedName>
</protein>
<name>A1ZYF3_MICM2</name>
<evidence type="ECO:0000313" key="2">
    <source>
        <dbReference type="Proteomes" id="UP000004095"/>
    </source>
</evidence>
<reference evidence="1 2" key="1">
    <citation type="submission" date="2007-01" db="EMBL/GenBank/DDBJ databases">
        <authorList>
            <person name="Haygood M."/>
            <person name="Podell S."/>
            <person name="Anderson C."/>
            <person name="Hopkinson B."/>
            <person name="Roe K."/>
            <person name="Barbeau K."/>
            <person name="Gaasterland T."/>
            <person name="Ferriera S."/>
            <person name="Johnson J."/>
            <person name="Kravitz S."/>
            <person name="Beeson K."/>
            <person name="Sutton G."/>
            <person name="Rogers Y.-H."/>
            <person name="Friedman R."/>
            <person name="Frazier M."/>
            <person name="Venter J.C."/>
        </authorList>
    </citation>
    <scope>NUCLEOTIDE SEQUENCE [LARGE SCALE GENOMIC DNA]</scope>
    <source>
        <strain evidence="1 2">ATCC 23134</strain>
    </source>
</reference>
<dbReference type="EMBL" id="AAWS01000065">
    <property type="protein sequence ID" value="EAY24626.1"/>
    <property type="molecule type" value="Genomic_DNA"/>
</dbReference>
<accession>A1ZYF3</accession>
<proteinExistence type="predicted"/>
<dbReference type="AlphaFoldDB" id="A1ZYF3"/>